<dbReference type="PANTHER" id="PTHR43400:SF10">
    <property type="entry name" value="3-OXOSTEROID 1-DEHYDROGENASE"/>
    <property type="match status" value="1"/>
</dbReference>
<dbReference type="Gene3D" id="3.90.700.10">
    <property type="entry name" value="Succinate dehydrogenase/fumarate reductase flavoprotein, catalytic domain"/>
    <property type="match status" value="1"/>
</dbReference>
<organism evidence="6 7">
    <name type="scientific">Eggerthella lenta</name>
    <name type="common">Eubacterium lentum</name>
    <dbReference type="NCBI Taxonomy" id="84112"/>
    <lineage>
        <taxon>Bacteria</taxon>
        <taxon>Bacillati</taxon>
        <taxon>Actinomycetota</taxon>
        <taxon>Coriobacteriia</taxon>
        <taxon>Eggerthellales</taxon>
        <taxon>Eggerthellaceae</taxon>
        <taxon>Eggerthella</taxon>
    </lineage>
</organism>
<comment type="caution">
    <text evidence="6">The sequence shown here is derived from an EMBL/GenBank/DDBJ whole genome shotgun (WGS) entry which is preliminary data.</text>
</comment>
<dbReference type="PROSITE" id="PS51257">
    <property type="entry name" value="PROKAR_LIPOPROTEIN"/>
    <property type="match status" value="1"/>
</dbReference>
<evidence type="ECO:0000313" key="7">
    <source>
        <dbReference type="Proteomes" id="UP000253970"/>
    </source>
</evidence>
<evidence type="ECO:0000256" key="3">
    <source>
        <dbReference type="ARBA" id="ARBA00022827"/>
    </source>
</evidence>
<evidence type="ECO:0000256" key="4">
    <source>
        <dbReference type="ARBA" id="ARBA00023002"/>
    </source>
</evidence>
<name>A0A369MD48_EGGLN</name>
<keyword evidence="2" id="KW-0285">Flavoprotein</keyword>
<dbReference type="InterPro" id="IPR003953">
    <property type="entry name" value="FAD-dep_OxRdtase_2_FAD-bd"/>
</dbReference>
<keyword evidence="4" id="KW-0560">Oxidoreductase</keyword>
<dbReference type="Proteomes" id="UP000253970">
    <property type="component" value="Unassembled WGS sequence"/>
</dbReference>
<dbReference type="Pfam" id="PF00890">
    <property type="entry name" value="FAD_binding_2"/>
    <property type="match status" value="1"/>
</dbReference>
<dbReference type="AlphaFoldDB" id="A0A369MD48"/>
<dbReference type="PANTHER" id="PTHR43400">
    <property type="entry name" value="FUMARATE REDUCTASE"/>
    <property type="match status" value="1"/>
</dbReference>
<dbReference type="Gene3D" id="3.50.50.60">
    <property type="entry name" value="FAD/NAD(P)-binding domain"/>
    <property type="match status" value="1"/>
</dbReference>
<dbReference type="PRINTS" id="PR00411">
    <property type="entry name" value="PNDRDTASEI"/>
</dbReference>
<dbReference type="SUPFAM" id="SSF56425">
    <property type="entry name" value="Succinate dehydrogenase/fumarate reductase flavoprotein, catalytic domain"/>
    <property type="match status" value="1"/>
</dbReference>
<dbReference type="GO" id="GO:0008202">
    <property type="term" value="P:steroid metabolic process"/>
    <property type="evidence" value="ECO:0007669"/>
    <property type="project" value="UniProtKB-ARBA"/>
</dbReference>
<dbReference type="InterPro" id="IPR027477">
    <property type="entry name" value="Succ_DH/fumarate_Rdtase_cat_sf"/>
</dbReference>
<dbReference type="InterPro" id="IPR036188">
    <property type="entry name" value="FAD/NAD-bd_sf"/>
</dbReference>
<reference evidence="6 7" key="1">
    <citation type="journal article" date="2018" name="Elife">
        <title>Discovery and characterization of a prevalent human gut bacterial enzyme sufficient for the inactivation of a family of plant toxins.</title>
        <authorList>
            <person name="Koppel N."/>
            <person name="Bisanz J.E."/>
            <person name="Pandelia M.E."/>
            <person name="Turnbaugh P.J."/>
            <person name="Balskus E.P."/>
        </authorList>
    </citation>
    <scope>NUCLEOTIDE SEQUENCE [LARGE SCALE GENOMIC DNA]</scope>
    <source>
        <strain evidence="6 7">W1 BHI 6</strain>
    </source>
</reference>
<evidence type="ECO:0000256" key="1">
    <source>
        <dbReference type="ARBA" id="ARBA00001974"/>
    </source>
</evidence>
<proteinExistence type="predicted"/>
<evidence type="ECO:0000256" key="2">
    <source>
        <dbReference type="ARBA" id="ARBA00022630"/>
    </source>
</evidence>
<accession>A0A369MD48</accession>
<sequence>MERIEGDLSRRGFVGAAFAGAMGIAASSVFSGCSAGGSSAADGDWTETFDVVVVGSGAGGHAAAIEAAKAGAKVVLLEKENGLGGDSAVCDGIVSGWGTRLAKAQGIDVSPDEIYDWFMAHSEWFGAIDPEVARLNADKCGETIDWLEELGVPFEEEVGPRMSYTDLPVVHQVVGKGGAMVSAMTAAAESAGVSIETKTAVTKLVKDADGRVVGIEAMKGREPVRIKAEKGVVLATGGYSGSTDMLVALCPANKNLKASGAAGLTGDGLTMASDAGVFTTRTSWQPLMSPVAGAATKSPVLIDYSERLNGLLLDENGERFCNEGRQYFGRALAIDVLAKQNEQDGKEVVLMIPTTPELEKLLSVREIVWPCGDTVEEVAEQVGLDPAKVKATVERYNGFVEAGLDEDFGRSGEHLVPMTGPFYAAPVTVSTSMTIGGVKINTNGEALKLASSGKGDVTLEPVPGLYATGEVCEWNCASGWTVLSAVTIGRIAGQNAAAEGSAS</sequence>
<evidence type="ECO:0000259" key="5">
    <source>
        <dbReference type="Pfam" id="PF00890"/>
    </source>
</evidence>
<dbReference type="RefSeq" id="WP_009306477.1">
    <property type="nucleotide sequence ID" value="NZ_AP025575.1"/>
</dbReference>
<dbReference type="InterPro" id="IPR006311">
    <property type="entry name" value="TAT_signal"/>
</dbReference>
<evidence type="ECO:0000313" key="6">
    <source>
        <dbReference type="EMBL" id="RDB68843.1"/>
    </source>
</evidence>
<feature type="domain" description="FAD-dependent oxidoreductase 2 FAD-binding" evidence="5">
    <location>
        <begin position="50"/>
        <end position="472"/>
    </location>
</feature>
<comment type="cofactor">
    <cofactor evidence="1">
        <name>FAD</name>
        <dbReference type="ChEBI" id="CHEBI:57692"/>
    </cofactor>
</comment>
<dbReference type="EMBL" id="PPTU01000017">
    <property type="protein sequence ID" value="RDB68843.1"/>
    <property type="molecule type" value="Genomic_DNA"/>
</dbReference>
<keyword evidence="3" id="KW-0274">FAD</keyword>
<dbReference type="PRINTS" id="PR00368">
    <property type="entry name" value="FADPNR"/>
</dbReference>
<dbReference type="SUPFAM" id="SSF51905">
    <property type="entry name" value="FAD/NAD(P)-binding domain"/>
    <property type="match status" value="1"/>
</dbReference>
<gene>
    <name evidence="6" type="ORF">C1875_10810</name>
</gene>
<protein>
    <submittedName>
        <fullName evidence="6">FAD-binding protein</fullName>
    </submittedName>
</protein>
<dbReference type="InterPro" id="IPR050315">
    <property type="entry name" value="FAD-oxidoreductase_2"/>
</dbReference>
<dbReference type="GeneID" id="69511710"/>
<dbReference type="GO" id="GO:0033765">
    <property type="term" value="F:steroid dehydrogenase activity, acting on the CH-CH group of donors"/>
    <property type="evidence" value="ECO:0007669"/>
    <property type="project" value="UniProtKB-ARBA"/>
</dbReference>
<dbReference type="PROSITE" id="PS51318">
    <property type="entry name" value="TAT"/>
    <property type="match status" value="1"/>
</dbReference>